<dbReference type="InterPro" id="IPR035356">
    <property type="entry name" value="LBP_C"/>
</dbReference>
<dbReference type="Pfam" id="PF09508">
    <property type="entry name" value="Lact_bio_phlase"/>
    <property type="match status" value="1"/>
</dbReference>
<dbReference type="SUPFAM" id="SSF52317">
    <property type="entry name" value="Class I glutamine amidotransferase-like"/>
    <property type="match status" value="1"/>
</dbReference>
<dbReference type="InterPro" id="IPR012711">
    <property type="entry name" value="Lacto-N-biose_phosphorylase"/>
</dbReference>
<dbReference type="NCBIfam" id="TIGR02336">
    <property type="entry name" value="1,3-beta-galactosyl-N-acetylhexosamine phosphorylase"/>
    <property type="match status" value="1"/>
</dbReference>
<comment type="caution">
    <text evidence="4">The sequence shown here is derived from an EMBL/GenBank/DDBJ whole genome shotgun (WGS) entry which is preliminary data.</text>
</comment>
<reference evidence="4 5" key="1">
    <citation type="submission" date="2022-06" db="EMBL/GenBank/DDBJ databases">
        <title>Isolation of gut microbiota from human fecal samples.</title>
        <authorList>
            <person name="Pamer E.G."/>
            <person name="Barat B."/>
            <person name="Waligurski E."/>
            <person name="Medina S."/>
            <person name="Paddock L."/>
            <person name="Mostad J."/>
        </authorList>
    </citation>
    <scope>NUCLEOTIDE SEQUENCE [LARGE SCALE GENOMIC DNA]</scope>
    <source>
        <strain evidence="4 5">DFI.6.1</strain>
    </source>
</reference>
<dbReference type="Pfam" id="PF17386">
    <property type="entry name" value="LBP_C"/>
    <property type="match status" value="1"/>
</dbReference>
<dbReference type="RefSeq" id="WP_102268666.1">
    <property type="nucleotide sequence ID" value="NZ_CALVCM010000027.1"/>
</dbReference>
<sequence>MKTGRVTVPTDVDVIDDTIKIINRWKADAIRDCDGTDMPDALRKMNIKQYATYYTTRKDNAWAKAHPEEIQQMYLMSDYITAKGEELRISIMKHYYDQQLKPNTIDDIHRWWEVIDRTTDEPIQDWEYDEEKREVIIHHAIPYHAYTVSFLAFVIWDPVHMYNALTNDWKDEEHQMTYDVRQPKTQAYVKEKLRKFVQEREDVNVVRFTTFFHQFTLQFNEYAKEKFVDWFGYSGSVSPYILEKFEKEVGYPFRPEYIINKGFHNSTFCVPTKEFKDFLDFQQREVCALAKELVDICHEAGKEAMMFLGDHWIGTEPFGKYFKEIGLDAVVGSVGNGTTLRLISDIEGVNYTEGRFLPYFFPDTFYEGGDPLKEAKENWVTARRAILRKPVDRIGYGGYLKLALQFPEFIDYIEHVCDEFRELYEHVNQQTPHNLLTVGVLNCWGELRRWGTHMVAHALWYKQIYSYSGVLEALSGMPFDVKFISFDDLRKDASILNDVDVLINVGDAYTAFSGGEEFDPEIVAILRRYVDEGKGFIGIGEPTANAKGGKCFALYDVLGVDQELGFTLSHDKYNWETHPHFISEQLTHENFGEEVRNIYALDGTIVVCEKEQNINLAVNAYGKGRSVYMNGLPFSFENARLLYRSIFYAAGKEAEMKKWYSENYNVEVNVYPSTNSYCVVNNTYEPQDTIVYKGDGSSFALHLDACELKWFTI</sequence>
<protein>
    <submittedName>
        <fullName evidence="4">1,3-beta-galactosyl-N-acetylhexosamine phosphorylase</fullName>
        <ecNumber evidence="4">2.4.1.211</ecNumber>
    </submittedName>
</protein>
<feature type="domain" description="Lacto-N-biose phosphorylase central" evidence="2">
    <location>
        <begin position="438"/>
        <end position="653"/>
    </location>
</feature>
<dbReference type="Gene3D" id="3.20.20.80">
    <property type="entry name" value="Glycosidases"/>
    <property type="match status" value="1"/>
</dbReference>
<evidence type="ECO:0000259" key="2">
    <source>
        <dbReference type="Pfam" id="PF17385"/>
    </source>
</evidence>
<accession>A0ABT1SN69</accession>
<dbReference type="GO" id="GO:0050500">
    <property type="term" value="F:1,3-beta-galactosyl-N-acetylhexosamine phosphorylase activity"/>
    <property type="evidence" value="ECO:0007669"/>
    <property type="project" value="UniProtKB-EC"/>
</dbReference>
<feature type="domain" description="Lacto-N-biose phosphorylase-like N-terminal TIM barrel" evidence="1">
    <location>
        <begin position="4"/>
        <end position="433"/>
    </location>
</feature>
<name>A0ABT1SN69_9FIRM</name>
<gene>
    <name evidence="4" type="primary">gnpA</name>
    <name evidence="4" type="ORF">NE663_07695</name>
</gene>
<dbReference type="InterPro" id="IPR029062">
    <property type="entry name" value="Class_I_gatase-like"/>
</dbReference>
<keyword evidence="5" id="KW-1185">Reference proteome</keyword>
<dbReference type="Proteomes" id="UP001524435">
    <property type="component" value="Unassembled WGS sequence"/>
</dbReference>
<keyword evidence="4" id="KW-0328">Glycosyltransferase</keyword>
<dbReference type="EC" id="2.4.1.211" evidence="4"/>
<dbReference type="InterPro" id="IPR013783">
    <property type="entry name" value="Ig-like_fold"/>
</dbReference>
<evidence type="ECO:0000259" key="3">
    <source>
        <dbReference type="Pfam" id="PF17386"/>
    </source>
</evidence>
<evidence type="ECO:0000313" key="5">
    <source>
        <dbReference type="Proteomes" id="UP001524435"/>
    </source>
</evidence>
<dbReference type="Pfam" id="PF17385">
    <property type="entry name" value="LBP_M"/>
    <property type="match status" value="1"/>
</dbReference>
<dbReference type="InterPro" id="IPR035363">
    <property type="entry name" value="LBP_M"/>
</dbReference>
<evidence type="ECO:0000259" key="1">
    <source>
        <dbReference type="Pfam" id="PF09508"/>
    </source>
</evidence>
<proteinExistence type="predicted"/>
<dbReference type="InterPro" id="IPR035080">
    <property type="entry name" value="Lact_bio_phlase-like_N"/>
</dbReference>
<dbReference type="EMBL" id="JANGCH010000010">
    <property type="protein sequence ID" value="MCQ5122140.1"/>
    <property type="molecule type" value="Genomic_DNA"/>
</dbReference>
<evidence type="ECO:0000313" key="4">
    <source>
        <dbReference type="EMBL" id="MCQ5122140.1"/>
    </source>
</evidence>
<dbReference type="Gene3D" id="3.40.50.880">
    <property type="match status" value="1"/>
</dbReference>
<dbReference type="Gene3D" id="2.60.40.10">
    <property type="entry name" value="Immunoglobulins"/>
    <property type="match status" value="1"/>
</dbReference>
<dbReference type="CDD" id="cd03128">
    <property type="entry name" value="GAT_1"/>
    <property type="match status" value="1"/>
</dbReference>
<keyword evidence="4" id="KW-0808">Transferase</keyword>
<organism evidence="4 5">
    <name type="scientific">Massilicoli timonensis</name>
    <dbReference type="NCBI Taxonomy" id="2015901"/>
    <lineage>
        <taxon>Bacteria</taxon>
        <taxon>Bacillati</taxon>
        <taxon>Bacillota</taxon>
        <taxon>Erysipelotrichia</taxon>
        <taxon>Erysipelotrichales</taxon>
        <taxon>Erysipelotrichaceae</taxon>
        <taxon>Massilicoli</taxon>
    </lineage>
</organism>
<feature type="domain" description="Lacto-N-biose phosphorylase C-terminal" evidence="3">
    <location>
        <begin position="659"/>
        <end position="711"/>
    </location>
</feature>
<dbReference type="Gene3D" id="2.60.40.1180">
    <property type="entry name" value="Golgi alpha-mannosidase II"/>
    <property type="match status" value="1"/>
</dbReference>
<dbReference type="InterPro" id="IPR013780">
    <property type="entry name" value="Glyco_hydro_b"/>
</dbReference>